<protein>
    <recommendedName>
        <fullName evidence="6">Peptidase M28</fullName>
    </recommendedName>
</protein>
<comment type="caution">
    <text evidence="4">The sequence shown here is derived from an EMBL/GenBank/DDBJ whole genome shotgun (WGS) entry which is preliminary data.</text>
</comment>
<dbReference type="Pfam" id="PF09940">
    <property type="entry name" value="DUF2172"/>
    <property type="match status" value="1"/>
</dbReference>
<dbReference type="Pfam" id="PF16221">
    <property type="entry name" value="HTH_47"/>
    <property type="match status" value="1"/>
</dbReference>
<dbReference type="Pfam" id="PF16254">
    <property type="entry name" value="DUF4910"/>
    <property type="match status" value="1"/>
</dbReference>
<dbReference type="Gene3D" id="3.50.30.90">
    <property type="match status" value="1"/>
</dbReference>
<dbReference type="EMBL" id="CABFWF030000013">
    <property type="protein sequence ID" value="CAD7044388.1"/>
    <property type="molecule type" value="Genomic_DNA"/>
</dbReference>
<evidence type="ECO:0008006" key="6">
    <source>
        <dbReference type="Google" id="ProtNLM"/>
    </source>
</evidence>
<dbReference type="RefSeq" id="WP_142593193.1">
    <property type="nucleotide sequence ID" value="NZ_CABFWF030000013.1"/>
</dbReference>
<name>A0ABN7JRG7_9HYPH</name>
<feature type="domain" description="DUF2172" evidence="1">
    <location>
        <begin position="74"/>
        <end position="164"/>
    </location>
</feature>
<dbReference type="PIRSF" id="PIRSF015244">
    <property type="entry name" value="UCP015244"/>
    <property type="match status" value="1"/>
</dbReference>
<evidence type="ECO:0000259" key="1">
    <source>
        <dbReference type="Pfam" id="PF09940"/>
    </source>
</evidence>
<dbReference type="InterPro" id="IPR012353">
    <property type="entry name" value="UCP015244"/>
</dbReference>
<keyword evidence="5" id="KW-1185">Reference proteome</keyword>
<evidence type="ECO:0000313" key="4">
    <source>
        <dbReference type="EMBL" id="CAD7044388.1"/>
    </source>
</evidence>
<dbReference type="Proteomes" id="UP000606921">
    <property type="component" value="Unassembled WGS sequence"/>
</dbReference>
<feature type="domain" description="DUF4910" evidence="3">
    <location>
        <begin position="24"/>
        <end position="362"/>
    </location>
</feature>
<dbReference type="InterPro" id="IPR032622">
    <property type="entry name" value="UCP01524_HTH"/>
</dbReference>
<dbReference type="InterPro" id="IPR036388">
    <property type="entry name" value="WH-like_DNA-bd_sf"/>
</dbReference>
<proteinExistence type="predicted"/>
<organism evidence="4 5">
    <name type="scientific">Pseudorhizobium endolithicum</name>
    <dbReference type="NCBI Taxonomy" id="1191678"/>
    <lineage>
        <taxon>Bacteria</taxon>
        <taxon>Pseudomonadati</taxon>
        <taxon>Pseudomonadota</taxon>
        <taxon>Alphaproteobacteria</taxon>
        <taxon>Hyphomicrobiales</taxon>
        <taxon>Rhizobiaceae</taxon>
        <taxon>Rhizobium/Agrobacterium group</taxon>
        <taxon>Pseudorhizobium</taxon>
    </lineage>
</organism>
<reference evidence="4 5" key="1">
    <citation type="submission" date="2020-11" db="EMBL/GenBank/DDBJ databases">
        <authorList>
            <person name="Lassalle F."/>
        </authorList>
    </citation>
    <scope>NUCLEOTIDE SEQUENCE [LARGE SCALE GENOMIC DNA]</scope>
    <source>
        <strain evidence="4 5">JC140</strain>
    </source>
</reference>
<dbReference type="SUPFAM" id="SSF53187">
    <property type="entry name" value="Zn-dependent exopeptidases"/>
    <property type="match status" value="1"/>
</dbReference>
<evidence type="ECO:0000313" key="5">
    <source>
        <dbReference type="Proteomes" id="UP000606921"/>
    </source>
</evidence>
<dbReference type="InterPro" id="IPR032610">
    <property type="entry name" value="DUF2172"/>
</dbReference>
<gene>
    <name evidence="4" type="ORF">REJC140_03814</name>
</gene>
<dbReference type="Gene3D" id="3.40.630.10">
    <property type="entry name" value="Zn peptidases"/>
    <property type="match status" value="1"/>
</dbReference>
<accession>A0ABN7JRG7</accession>
<evidence type="ECO:0000259" key="3">
    <source>
        <dbReference type="Pfam" id="PF16254"/>
    </source>
</evidence>
<dbReference type="InterPro" id="IPR032589">
    <property type="entry name" value="DUF4910"/>
</dbReference>
<evidence type="ECO:0000259" key="2">
    <source>
        <dbReference type="Pfam" id="PF16221"/>
    </source>
</evidence>
<sequence>MNAIYPADEAHRSGEALNSGATIYALASRIFPLCRSLTGEGVRHTLDILAQYIELERHEVSTGTAVFDWTIPPEWTVEDAFIRHPSGSKVVDFVNSNLHLMSYSIPVQKILSKNELKAHVHTLPEQPNVVPYKTAYYTDTWGICMSHNDFEKLEDVDYEVVIKTSKRPGHLVYGEHVRKGRSEKEILLYTHICHPSLANDNCSGIALLTHLAATLKARATYYTYRFVFAPGTIGALTWLSRNYDRVGAISGGLVVTCVGDGGGPNYKRSRKGTAVIDRAVSCVRCGPDDTMPTIHEFTPYGYDERQFCSPGFNLPVGLLQRSSFGTFPEYHTSADNLDFIRPEHLGASFDMVCDIIEVLEGNWIPLNLSPLGEPRLGKYDLYPPLGGHKSNNTRTMAYLWILNFADGSHSLLDIAERSSLPFSEISAAAEILQDRGLVSSLGRCEI</sequence>
<dbReference type="Gene3D" id="1.10.10.10">
    <property type="entry name" value="Winged helix-like DNA-binding domain superfamily/Winged helix DNA-binding domain"/>
    <property type="match status" value="1"/>
</dbReference>
<feature type="domain" description="UCP01524 winged helix-turn-helix" evidence="2">
    <location>
        <begin position="364"/>
        <end position="439"/>
    </location>
</feature>